<evidence type="ECO:0000313" key="4">
    <source>
        <dbReference type="Proteomes" id="UP001162029"/>
    </source>
</evidence>
<keyword evidence="2" id="KW-0472">Membrane</keyword>
<feature type="transmembrane region" description="Helical" evidence="2">
    <location>
        <begin position="51"/>
        <end position="71"/>
    </location>
</feature>
<feature type="transmembrane region" description="Helical" evidence="2">
    <location>
        <begin position="194"/>
        <end position="215"/>
    </location>
</feature>
<evidence type="ECO:0000313" key="3">
    <source>
        <dbReference type="EMBL" id="CAI5744688.1"/>
    </source>
</evidence>
<sequence>MSPPPFPITKIKLQEKLVSSTATITTTTDVTTNFMANENSYEALAALKACGWLVLLLYVPLSLAVAWRTSLHFLYSNRSVKKVFHVTLLVSTLLQLPEAVEWIWHPLSQSWEAMYLCRPYSLLLLSFCKSYLAVCWAGVVSAGQQMAKRRVSKLVAGLNSLLVLWGVLVPILLFKYDDDVYGQYSFMKSKLRGVLTYVGAIVVLAYGVLLSYQGFRLRRRLLLARGTVPAASVEKSLKKLMLAIFIFVVSDVVRLLALLLNESAVAMSMIVYIILCNIIPNVFPTICMLYLMRRVTGRGDKDVGTGHMKELGGKRTLSKYMTDPDSDGSSRGSTGSKTTRAYEDNTIVRAQWEPQVQQQYIRHQQNQIESDREAEQSPASCWVRESVEIR</sequence>
<keyword evidence="2" id="KW-0812">Transmembrane</keyword>
<dbReference type="Proteomes" id="UP001162029">
    <property type="component" value="Unassembled WGS sequence"/>
</dbReference>
<keyword evidence="4" id="KW-1185">Reference proteome</keyword>
<protein>
    <recommendedName>
        <fullName evidence="5">G-protein coupled receptors family 1 profile domain-containing protein</fullName>
    </recommendedName>
</protein>
<reference evidence="3" key="1">
    <citation type="submission" date="2022-12" db="EMBL/GenBank/DDBJ databases">
        <authorList>
            <person name="Webb A."/>
        </authorList>
    </citation>
    <scope>NUCLEOTIDE SEQUENCE</scope>
    <source>
        <strain evidence="3">Pd1</strain>
    </source>
</reference>
<evidence type="ECO:0000256" key="1">
    <source>
        <dbReference type="SAM" id="MobiDB-lite"/>
    </source>
</evidence>
<evidence type="ECO:0008006" key="5">
    <source>
        <dbReference type="Google" id="ProtNLM"/>
    </source>
</evidence>
<feature type="compositionally biased region" description="Low complexity" evidence="1">
    <location>
        <begin position="327"/>
        <end position="339"/>
    </location>
</feature>
<feature type="transmembrane region" description="Helical" evidence="2">
    <location>
        <begin position="240"/>
        <end position="260"/>
    </location>
</feature>
<comment type="caution">
    <text evidence="3">The sequence shown here is derived from an EMBL/GenBank/DDBJ whole genome shotgun (WGS) entry which is preliminary data.</text>
</comment>
<feature type="region of interest" description="Disordered" evidence="1">
    <location>
        <begin position="303"/>
        <end position="348"/>
    </location>
</feature>
<name>A0AAV0V870_9STRA</name>
<organism evidence="3 4">
    <name type="scientific">Peronospora destructor</name>
    <dbReference type="NCBI Taxonomy" id="86335"/>
    <lineage>
        <taxon>Eukaryota</taxon>
        <taxon>Sar</taxon>
        <taxon>Stramenopiles</taxon>
        <taxon>Oomycota</taxon>
        <taxon>Peronosporomycetes</taxon>
        <taxon>Peronosporales</taxon>
        <taxon>Peronosporaceae</taxon>
        <taxon>Peronospora</taxon>
    </lineage>
</organism>
<gene>
    <name evidence="3" type="ORF">PDE001_LOCUS9821</name>
</gene>
<keyword evidence="2" id="KW-1133">Transmembrane helix</keyword>
<feature type="compositionally biased region" description="Basic and acidic residues" evidence="1">
    <location>
        <begin position="303"/>
        <end position="313"/>
    </location>
</feature>
<feature type="transmembrane region" description="Helical" evidence="2">
    <location>
        <begin position="83"/>
        <end position="100"/>
    </location>
</feature>
<proteinExistence type="predicted"/>
<accession>A0AAV0V870</accession>
<feature type="region of interest" description="Disordered" evidence="1">
    <location>
        <begin position="362"/>
        <end position="390"/>
    </location>
</feature>
<evidence type="ECO:0000256" key="2">
    <source>
        <dbReference type="SAM" id="Phobius"/>
    </source>
</evidence>
<feature type="transmembrane region" description="Helical" evidence="2">
    <location>
        <begin position="154"/>
        <end position="174"/>
    </location>
</feature>
<feature type="transmembrane region" description="Helical" evidence="2">
    <location>
        <begin position="120"/>
        <end position="142"/>
    </location>
</feature>
<feature type="transmembrane region" description="Helical" evidence="2">
    <location>
        <begin position="266"/>
        <end position="291"/>
    </location>
</feature>
<dbReference type="AlphaFoldDB" id="A0AAV0V870"/>
<dbReference type="EMBL" id="CANTFM010002164">
    <property type="protein sequence ID" value="CAI5744688.1"/>
    <property type="molecule type" value="Genomic_DNA"/>
</dbReference>